<feature type="compositionally biased region" description="Acidic residues" evidence="2">
    <location>
        <begin position="89"/>
        <end position="102"/>
    </location>
</feature>
<keyword evidence="1" id="KW-0175">Coiled coil</keyword>
<feature type="region of interest" description="Disordered" evidence="2">
    <location>
        <begin position="77"/>
        <end position="102"/>
    </location>
</feature>
<dbReference type="RefSeq" id="XP_068349649.1">
    <property type="nucleotide sequence ID" value="XM_068495128.1"/>
</dbReference>
<comment type="caution">
    <text evidence="3">The sequence shown here is derived from an EMBL/GenBank/DDBJ whole genome shotgun (WGS) entry which is preliminary data.</text>
</comment>
<dbReference type="EMBL" id="MLAK01001171">
    <property type="protein sequence ID" value="OHS96512.1"/>
    <property type="molecule type" value="Genomic_DNA"/>
</dbReference>
<evidence type="ECO:0000313" key="4">
    <source>
        <dbReference type="Proteomes" id="UP000179807"/>
    </source>
</evidence>
<evidence type="ECO:0000256" key="2">
    <source>
        <dbReference type="SAM" id="MobiDB-lite"/>
    </source>
</evidence>
<proteinExistence type="predicted"/>
<sequence>MEHEKGEFEQEKLKVDKLKQMKATIATEKPFQKVEATLKIQRENEQKREEIQKVEETNEKRKVGFQQIIEGFEKFLLIEKPPEQKEEGEKEEGEKEEGENEN</sequence>
<evidence type="ECO:0000256" key="1">
    <source>
        <dbReference type="SAM" id="Coils"/>
    </source>
</evidence>
<reference evidence="3" key="1">
    <citation type="submission" date="2016-10" db="EMBL/GenBank/DDBJ databases">
        <authorList>
            <person name="Benchimol M."/>
            <person name="Almeida L.G."/>
            <person name="Vasconcelos A.T."/>
            <person name="Perreira-Neves A."/>
            <person name="Rosa I.A."/>
            <person name="Tasca T."/>
            <person name="Bogo M.R."/>
            <person name="de Souza W."/>
        </authorList>
    </citation>
    <scope>NUCLEOTIDE SEQUENCE [LARGE SCALE GENOMIC DNA]</scope>
    <source>
        <strain evidence="3">K</strain>
    </source>
</reference>
<keyword evidence="4" id="KW-1185">Reference proteome</keyword>
<gene>
    <name evidence="3" type="ORF">TRFO_09894</name>
</gene>
<name>A0A1J4JBJ4_9EUKA</name>
<dbReference type="AlphaFoldDB" id="A0A1J4JBJ4"/>
<organism evidence="3 4">
    <name type="scientific">Tritrichomonas foetus</name>
    <dbReference type="NCBI Taxonomy" id="1144522"/>
    <lineage>
        <taxon>Eukaryota</taxon>
        <taxon>Metamonada</taxon>
        <taxon>Parabasalia</taxon>
        <taxon>Tritrichomonadida</taxon>
        <taxon>Tritrichomonadidae</taxon>
        <taxon>Tritrichomonas</taxon>
    </lineage>
</organism>
<feature type="coiled-coil region" evidence="1">
    <location>
        <begin position="1"/>
        <end position="60"/>
    </location>
</feature>
<dbReference type="VEuPathDB" id="TrichDB:TRFO_09894"/>
<dbReference type="GeneID" id="94829832"/>
<evidence type="ECO:0000313" key="3">
    <source>
        <dbReference type="EMBL" id="OHS96512.1"/>
    </source>
</evidence>
<accession>A0A1J4JBJ4</accession>
<protein>
    <submittedName>
        <fullName evidence="3">Uncharacterized protein</fullName>
    </submittedName>
</protein>
<feature type="compositionally biased region" description="Basic and acidic residues" evidence="2">
    <location>
        <begin position="77"/>
        <end position="88"/>
    </location>
</feature>
<dbReference type="Proteomes" id="UP000179807">
    <property type="component" value="Unassembled WGS sequence"/>
</dbReference>